<evidence type="ECO:0000256" key="2">
    <source>
        <dbReference type="ARBA" id="ARBA00022372"/>
    </source>
</evidence>
<comment type="similarity">
    <text evidence="1">Belongs to the ParB family.</text>
</comment>
<dbReference type="Pfam" id="PF02195">
    <property type="entry name" value="ParB_N"/>
    <property type="match status" value="1"/>
</dbReference>
<dbReference type="RefSeq" id="WP_322777128.1">
    <property type="nucleotide sequence ID" value="NZ_JARJFB010000096.1"/>
</dbReference>
<accession>A0ABU5NDK7</accession>
<evidence type="ECO:0000313" key="5">
    <source>
        <dbReference type="EMBL" id="MEA0971225.1"/>
    </source>
</evidence>
<comment type="caution">
    <text evidence="5">The sequence shown here is derived from an EMBL/GenBank/DDBJ whole genome shotgun (WGS) entry which is preliminary data.</text>
</comment>
<dbReference type="InterPro" id="IPR036086">
    <property type="entry name" value="ParB/Sulfiredoxin_sf"/>
</dbReference>
<dbReference type="Gene3D" id="1.10.10.2830">
    <property type="match status" value="1"/>
</dbReference>
<dbReference type="SUPFAM" id="SSF110849">
    <property type="entry name" value="ParB/Sulfiredoxin"/>
    <property type="match status" value="1"/>
</dbReference>
<dbReference type="Proteomes" id="UP001291687">
    <property type="component" value="Unassembled WGS sequence"/>
</dbReference>
<dbReference type="Pfam" id="PF17762">
    <property type="entry name" value="HTH_ParB"/>
    <property type="match status" value="1"/>
</dbReference>
<dbReference type="CDD" id="cd16405">
    <property type="entry name" value="RepB_like_N"/>
    <property type="match status" value="1"/>
</dbReference>
<evidence type="ECO:0000256" key="3">
    <source>
        <dbReference type="ARBA" id="ARBA00022829"/>
    </source>
</evidence>
<keyword evidence="3" id="KW-0159">Chromosome partition</keyword>
<name>A0ABU5NDK7_9RICK</name>
<dbReference type="InterPro" id="IPR041468">
    <property type="entry name" value="HTH_ParB/Spo0J"/>
</dbReference>
<evidence type="ECO:0000313" key="6">
    <source>
        <dbReference type="Proteomes" id="UP001291687"/>
    </source>
</evidence>
<evidence type="ECO:0000256" key="1">
    <source>
        <dbReference type="ARBA" id="ARBA00006295"/>
    </source>
</evidence>
<reference evidence="5 6" key="1">
    <citation type="submission" date="2023-03" db="EMBL/GenBank/DDBJ databases">
        <title>Host association and intracellularity evolved multiple times independently in the Rickettsiales.</title>
        <authorList>
            <person name="Castelli M."/>
            <person name="Nardi T."/>
            <person name="Gammuto L."/>
            <person name="Bellinzona G."/>
            <person name="Sabaneyeva E."/>
            <person name="Potekhin A."/>
            <person name="Serra V."/>
            <person name="Petroni G."/>
            <person name="Sassera D."/>
        </authorList>
    </citation>
    <scope>NUCLEOTIDE SEQUENCE [LARGE SCALE GENOMIC DNA]</scope>
    <source>
        <strain evidence="5 6">Sr 2-6</strain>
    </source>
</reference>
<dbReference type="SMART" id="SM00470">
    <property type="entry name" value="ParB"/>
    <property type="match status" value="1"/>
</dbReference>
<dbReference type="InterPro" id="IPR004437">
    <property type="entry name" value="ParB/RepB/Spo0J"/>
</dbReference>
<keyword evidence="6" id="KW-1185">Reference proteome</keyword>
<dbReference type="Gene3D" id="3.90.1530.30">
    <property type="match status" value="1"/>
</dbReference>
<proteinExistence type="inferred from homology"/>
<dbReference type="EMBL" id="JARJFB010000096">
    <property type="protein sequence ID" value="MEA0971225.1"/>
    <property type="molecule type" value="Genomic_DNA"/>
</dbReference>
<sequence>MEIIEVDPRVCKRWQYADRNSFEFGDTNILAEDIKRNGQITPVFIRALKDTGKFKYEVIAGSRRLQACLAADLPLKAILTNVTDVEAAAIQIKENEQLGLSEYSRGLSFAKLKQDGKLTQEQLAEIAGCSRKKIQNLLAFEKIDKAIWNAVTNMSKVSARSAETILALSKKSAAHKEALIEIAEEIRKGAGSVRIEKLVDEILNGEFGKEEEEIITNTSGQVLAKWKDGKLYFAKDLKLDKNKFNKMLVDFFNIENK</sequence>
<protein>
    <recommendedName>
        <fullName evidence="2">Probable chromosome-partitioning protein ParB</fullName>
    </recommendedName>
</protein>
<dbReference type="NCBIfam" id="TIGR00180">
    <property type="entry name" value="parB_part"/>
    <property type="match status" value="1"/>
</dbReference>
<dbReference type="InterPro" id="IPR037972">
    <property type="entry name" value="RepB_N"/>
</dbReference>
<organism evidence="5 6">
    <name type="scientific">Candidatus Megaera venefica</name>
    <dbReference type="NCBI Taxonomy" id="2055910"/>
    <lineage>
        <taxon>Bacteria</taxon>
        <taxon>Pseudomonadati</taxon>
        <taxon>Pseudomonadota</taxon>
        <taxon>Alphaproteobacteria</taxon>
        <taxon>Rickettsiales</taxon>
        <taxon>Rickettsiaceae</taxon>
        <taxon>Candidatus Megaera</taxon>
    </lineage>
</organism>
<dbReference type="InterPro" id="IPR050336">
    <property type="entry name" value="Chromosome_partition/occlusion"/>
</dbReference>
<evidence type="ECO:0000259" key="4">
    <source>
        <dbReference type="SMART" id="SM00470"/>
    </source>
</evidence>
<gene>
    <name evidence="5" type="ORF">Megvenef_01198</name>
</gene>
<dbReference type="InterPro" id="IPR003115">
    <property type="entry name" value="ParB_N"/>
</dbReference>
<dbReference type="PANTHER" id="PTHR33375:SF1">
    <property type="entry name" value="CHROMOSOME-PARTITIONING PROTEIN PARB-RELATED"/>
    <property type="match status" value="1"/>
</dbReference>
<dbReference type="SUPFAM" id="SSF109709">
    <property type="entry name" value="KorB DNA-binding domain-like"/>
    <property type="match status" value="1"/>
</dbReference>
<feature type="domain" description="ParB-like N-terminal" evidence="4">
    <location>
        <begin position="4"/>
        <end position="96"/>
    </location>
</feature>
<dbReference type="PANTHER" id="PTHR33375">
    <property type="entry name" value="CHROMOSOME-PARTITIONING PROTEIN PARB-RELATED"/>
    <property type="match status" value="1"/>
</dbReference>